<reference evidence="1" key="1">
    <citation type="submission" date="2019-12" db="EMBL/GenBank/DDBJ databases">
        <title>Genome sequencing and annotation of Brassica cretica.</title>
        <authorList>
            <person name="Studholme D.J."/>
            <person name="Sarris P."/>
        </authorList>
    </citation>
    <scope>NUCLEOTIDE SEQUENCE</scope>
    <source>
        <strain evidence="1">PFS-109/04</strain>
        <tissue evidence="1">Leaf</tissue>
    </source>
</reference>
<accession>A0A8S9NJW2</accession>
<dbReference type="Proteomes" id="UP000712600">
    <property type="component" value="Unassembled WGS sequence"/>
</dbReference>
<dbReference type="AlphaFoldDB" id="A0A8S9NJW2"/>
<evidence type="ECO:0000313" key="1">
    <source>
        <dbReference type="EMBL" id="KAF3501243.1"/>
    </source>
</evidence>
<organism evidence="1 2">
    <name type="scientific">Brassica cretica</name>
    <name type="common">Mustard</name>
    <dbReference type="NCBI Taxonomy" id="69181"/>
    <lineage>
        <taxon>Eukaryota</taxon>
        <taxon>Viridiplantae</taxon>
        <taxon>Streptophyta</taxon>
        <taxon>Embryophyta</taxon>
        <taxon>Tracheophyta</taxon>
        <taxon>Spermatophyta</taxon>
        <taxon>Magnoliopsida</taxon>
        <taxon>eudicotyledons</taxon>
        <taxon>Gunneridae</taxon>
        <taxon>Pentapetalae</taxon>
        <taxon>rosids</taxon>
        <taxon>malvids</taxon>
        <taxon>Brassicales</taxon>
        <taxon>Brassicaceae</taxon>
        <taxon>Brassiceae</taxon>
        <taxon>Brassica</taxon>
    </lineage>
</organism>
<name>A0A8S9NJW2_BRACR</name>
<comment type="caution">
    <text evidence="1">The sequence shown here is derived from an EMBL/GenBank/DDBJ whole genome shotgun (WGS) entry which is preliminary data.</text>
</comment>
<dbReference type="EMBL" id="QGKX02001621">
    <property type="protein sequence ID" value="KAF3501243.1"/>
    <property type="molecule type" value="Genomic_DNA"/>
</dbReference>
<evidence type="ECO:0000313" key="2">
    <source>
        <dbReference type="Proteomes" id="UP000712600"/>
    </source>
</evidence>
<protein>
    <submittedName>
        <fullName evidence="1">Uncharacterized protein</fullName>
    </submittedName>
</protein>
<gene>
    <name evidence="1" type="ORF">F2Q69_00044360</name>
</gene>
<sequence length="407" mass="45692">MSSPSCRDVEDLTWQFRCDWLLNSRPTWHATCHQNLYSLSLYYTITTCTVLSPCSQVNSDALSDRRWVLGGCSQKEMGLFLVTTCVNVLVVGSKLSSMADCGLLFDLDPLTPGMGLNKVEMAFGSQWSQMVRRYSVIPALVSPFGFCLHPRTALALGAWWWQRYVSENISYGRLVRHGQRRYKLCGEHRELATSETTRELPASEDHLLNSRAKNQQHGRVRTSWPPLKHILIKIIIIVKHSLSPLSTLSRVRNCIEVCLRRPAARERAYRRRRTTSPLNPHLLFAARQISVFISDMLAILRARGTDRFSILSLPRARVVDEGMVSLPLEAPMRGFDGFFSAMGVLGGCSQKEMELFLGTTCVNVLVIGSKLSSMADCGLLARTLHFGFLIHGSISSYSWDGDVSRSS</sequence>
<proteinExistence type="predicted"/>